<accession>H6L9J5</accession>
<dbReference type="HOGENOM" id="CLU_2248238_0_0_10"/>
<evidence type="ECO:0000313" key="1">
    <source>
        <dbReference type="EMBL" id="AFC25471.1"/>
    </source>
</evidence>
<organism evidence="1 2">
    <name type="scientific">Saprospira grandis (strain Lewin)</name>
    <dbReference type="NCBI Taxonomy" id="984262"/>
    <lineage>
        <taxon>Bacteria</taxon>
        <taxon>Pseudomonadati</taxon>
        <taxon>Bacteroidota</taxon>
        <taxon>Saprospiria</taxon>
        <taxon>Saprospirales</taxon>
        <taxon>Saprospiraceae</taxon>
        <taxon>Saprospira</taxon>
    </lineage>
</organism>
<dbReference type="Proteomes" id="UP000007519">
    <property type="component" value="Chromosome"/>
</dbReference>
<reference evidence="1 2" key="1">
    <citation type="journal article" date="2012" name="Stand. Genomic Sci.">
        <title>Complete genome sequencing and analysis of Saprospira grandis str. Lewin, a predatory marine bacterium.</title>
        <authorList>
            <person name="Saw J.H."/>
            <person name="Yuryev A."/>
            <person name="Kanbe M."/>
            <person name="Hou S."/>
            <person name="Young A.G."/>
            <person name="Aizawa S."/>
            <person name="Alam M."/>
        </authorList>
    </citation>
    <scope>NUCLEOTIDE SEQUENCE [LARGE SCALE GENOMIC DNA]</scope>
    <source>
        <strain evidence="1 2">Lewin</strain>
    </source>
</reference>
<sequence>MPRLFSFSFLRPAGCFLGAAPAFGWVGLCRSSQVCSALRRLRRLGLAFGHCYPSLSQGASRLPDRLKSYCLAIVVHWLGCLIARALRFAPKALFYGFLPFIFST</sequence>
<dbReference type="STRING" id="984262.SGRA_2743"/>
<dbReference type="AlphaFoldDB" id="H6L9J5"/>
<dbReference type="KEGG" id="sgn:SGRA_2743"/>
<evidence type="ECO:0000313" key="2">
    <source>
        <dbReference type="Proteomes" id="UP000007519"/>
    </source>
</evidence>
<keyword evidence="2" id="KW-1185">Reference proteome</keyword>
<gene>
    <name evidence="1" type="ordered locus">SGRA_2743</name>
</gene>
<proteinExistence type="predicted"/>
<name>H6L9J5_SAPGL</name>
<dbReference type="EMBL" id="CP002831">
    <property type="protein sequence ID" value="AFC25471.1"/>
    <property type="molecule type" value="Genomic_DNA"/>
</dbReference>
<protein>
    <submittedName>
        <fullName evidence="1">Uncharacterized protein</fullName>
    </submittedName>
</protein>